<keyword evidence="3" id="KW-0540">Nuclease</keyword>
<dbReference type="InterPro" id="IPR050556">
    <property type="entry name" value="Type_II_TA_system_RNase"/>
</dbReference>
<dbReference type="GO" id="GO:0046872">
    <property type="term" value="F:metal ion binding"/>
    <property type="evidence" value="ECO:0007669"/>
    <property type="project" value="UniProtKB-KW"/>
</dbReference>
<dbReference type="Gene3D" id="3.40.50.1010">
    <property type="entry name" value="5'-nuclease"/>
    <property type="match status" value="1"/>
</dbReference>
<comment type="cofactor">
    <cofactor evidence="1">
        <name>Mg(2+)</name>
        <dbReference type="ChEBI" id="CHEBI:18420"/>
    </cofactor>
</comment>
<gene>
    <name evidence="9" type="ORF">IZT61_04275</name>
</gene>
<sequence length="122" mass="14302">MAFLLDSNLIIYSYSNEYEYLRKFIIDGSSAVSEISRVEVLGYHALKTDEEEYFKDVFEYLPIILPDQDIFNKAIEIRKKYNLKLGDSLIAATALIHNLEIYTRNLSDFERVKKLKCINPIR</sequence>
<dbReference type="CDD" id="cd18738">
    <property type="entry name" value="PIN_VapC4-5_FitB-like"/>
    <property type="match status" value="1"/>
</dbReference>
<dbReference type="GO" id="GO:0004518">
    <property type="term" value="F:nuclease activity"/>
    <property type="evidence" value="ECO:0007669"/>
    <property type="project" value="UniProtKB-KW"/>
</dbReference>
<dbReference type="EMBL" id="CP064939">
    <property type="protein sequence ID" value="QPH40505.1"/>
    <property type="molecule type" value="Genomic_DNA"/>
</dbReference>
<reference evidence="9 10" key="1">
    <citation type="submission" date="2020-11" db="EMBL/GenBank/DDBJ databases">
        <title>Pedobacter endophytica, an endophytic bacteria isolated form Carex pumila.</title>
        <authorList>
            <person name="Peng Y."/>
            <person name="Jiang L."/>
            <person name="Lee J."/>
        </authorList>
    </citation>
    <scope>NUCLEOTIDE SEQUENCE [LARGE SCALE GENOMIC DNA]</scope>
    <source>
        <strain evidence="9 10">JBR3-12</strain>
    </source>
</reference>
<evidence type="ECO:0000256" key="2">
    <source>
        <dbReference type="ARBA" id="ARBA00022649"/>
    </source>
</evidence>
<dbReference type="InterPro" id="IPR029060">
    <property type="entry name" value="PIN-like_dom_sf"/>
</dbReference>
<dbReference type="SUPFAM" id="SSF88723">
    <property type="entry name" value="PIN domain-like"/>
    <property type="match status" value="1"/>
</dbReference>
<dbReference type="Pfam" id="PF01850">
    <property type="entry name" value="PIN"/>
    <property type="match status" value="1"/>
</dbReference>
<accession>A0A7S9Q022</accession>
<evidence type="ECO:0000259" key="8">
    <source>
        <dbReference type="Pfam" id="PF01850"/>
    </source>
</evidence>
<dbReference type="PANTHER" id="PTHR33653:SF1">
    <property type="entry name" value="RIBONUCLEASE VAPC2"/>
    <property type="match status" value="1"/>
</dbReference>
<dbReference type="AlphaFoldDB" id="A0A7S9Q022"/>
<evidence type="ECO:0000256" key="5">
    <source>
        <dbReference type="ARBA" id="ARBA00022801"/>
    </source>
</evidence>
<keyword evidence="10" id="KW-1185">Reference proteome</keyword>
<protein>
    <submittedName>
        <fullName evidence="9">Type II toxin-antitoxin system VapC family toxin</fullName>
    </submittedName>
</protein>
<evidence type="ECO:0000313" key="9">
    <source>
        <dbReference type="EMBL" id="QPH40505.1"/>
    </source>
</evidence>
<dbReference type="PANTHER" id="PTHR33653">
    <property type="entry name" value="RIBONUCLEASE VAPC2"/>
    <property type="match status" value="1"/>
</dbReference>
<keyword evidence="2" id="KW-1277">Toxin-antitoxin system</keyword>
<dbReference type="RefSeq" id="WP_196099959.1">
    <property type="nucleotide sequence ID" value="NZ_CP064939.1"/>
</dbReference>
<evidence type="ECO:0000256" key="6">
    <source>
        <dbReference type="ARBA" id="ARBA00022842"/>
    </source>
</evidence>
<evidence type="ECO:0000256" key="4">
    <source>
        <dbReference type="ARBA" id="ARBA00022723"/>
    </source>
</evidence>
<evidence type="ECO:0000313" key="10">
    <source>
        <dbReference type="Proteomes" id="UP000594759"/>
    </source>
</evidence>
<feature type="domain" description="PIN" evidence="8">
    <location>
        <begin position="4"/>
        <end position="114"/>
    </location>
</feature>
<evidence type="ECO:0000256" key="1">
    <source>
        <dbReference type="ARBA" id="ARBA00001946"/>
    </source>
</evidence>
<dbReference type="Proteomes" id="UP000594759">
    <property type="component" value="Chromosome"/>
</dbReference>
<dbReference type="GO" id="GO:0016787">
    <property type="term" value="F:hydrolase activity"/>
    <property type="evidence" value="ECO:0007669"/>
    <property type="project" value="UniProtKB-KW"/>
</dbReference>
<evidence type="ECO:0000256" key="7">
    <source>
        <dbReference type="ARBA" id="ARBA00038093"/>
    </source>
</evidence>
<evidence type="ECO:0000256" key="3">
    <source>
        <dbReference type="ARBA" id="ARBA00022722"/>
    </source>
</evidence>
<keyword evidence="5" id="KW-0378">Hydrolase</keyword>
<comment type="similarity">
    <text evidence="7">Belongs to the PINc/VapC protein family.</text>
</comment>
<dbReference type="KEGG" id="pex:IZT61_04275"/>
<keyword evidence="6" id="KW-0460">Magnesium</keyword>
<organism evidence="9 10">
    <name type="scientific">Pedobacter endophyticus</name>
    <dbReference type="NCBI Taxonomy" id="2789740"/>
    <lineage>
        <taxon>Bacteria</taxon>
        <taxon>Pseudomonadati</taxon>
        <taxon>Bacteroidota</taxon>
        <taxon>Sphingobacteriia</taxon>
        <taxon>Sphingobacteriales</taxon>
        <taxon>Sphingobacteriaceae</taxon>
        <taxon>Pedobacter</taxon>
    </lineage>
</organism>
<dbReference type="InterPro" id="IPR002716">
    <property type="entry name" value="PIN_dom"/>
</dbReference>
<keyword evidence="4" id="KW-0479">Metal-binding</keyword>
<proteinExistence type="inferred from homology"/>
<name>A0A7S9Q022_9SPHI</name>